<evidence type="ECO:0000256" key="2">
    <source>
        <dbReference type="ARBA" id="ARBA00022649"/>
    </source>
</evidence>
<dbReference type="Proteomes" id="UP000295106">
    <property type="component" value="Unassembled WGS sequence"/>
</dbReference>
<dbReference type="EC" id="3.1.-.-" evidence="8"/>
<evidence type="ECO:0000256" key="1">
    <source>
        <dbReference type="ARBA" id="ARBA00001946"/>
    </source>
</evidence>
<dbReference type="InterPro" id="IPR029060">
    <property type="entry name" value="PIN-like_dom_sf"/>
</dbReference>
<dbReference type="PANTHER" id="PTHR33653">
    <property type="entry name" value="RIBONUCLEASE VAPC2"/>
    <property type="match status" value="1"/>
</dbReference>
<dbReference type="GeneID" id="99684659"/>
<feature type="binding site" evidence="8">
    <location>
        <position position="5"/>
    </location>
    <ligand>
        <name>Mg(2+)</name>
        <dbReference type="ChEBI" id="CHEBI:18420"/>
    </ligand>
</feature>
<evidence type="ECO:0000256" key="4">
    <source>
        <dbReference type="ARBA" id="ARBA00022723"/>
    </source>
</evidence>
<dbReference type="Pfam" id="PF01850">
    <property type="entry name" value="PIN"/>
    <property type="match status" value="1"/>
</dbReference>
<dbReference type="Gene3D" id="3.40.50.1010">
    <property type="entry name" value="5'-nuclease"/>
    <property type="match status" value="1"/>
</dbReference>
<dbReference type="GO" id="GO:0090729">
    <property type="term" value="F:toxin activity"/>
    <property type="evidence" value="ECO:0007669"/>
    <property type="project" value="UniProtKB-KW"/>
</dbReference>
<comment type="cofactor">
    <cofactor evidence="1 8">
        <name>Mg(2+)</name>
        <dbReference type="ChEBI" id="CHEBI:18420"/>
    </cofactor>
</comment>
<evidence type="ECO:0000256" key="5">
    <source>
        <dbReference type="ARBA" id="ARBA00022801"/>
    </source>
</evidence>
<organism evidence="10 11">
    <name type="scientific">Rubrivivax gelatinosus</name>
    <name type="common">Rhodocyclus gelatinosus</name>
    <name type="synonym">Rhodopseudomonas gelatinosa</name>
    <dbReference type="NCBI Taxonomy" id="28068"/>
    <lineage>
        <taxon>Bacteria</taxon>
        <taxon>Pseudomonadati</taxon>
        <taxon>Pseudomonadota</taxon>
        <taxon>Betaproteobacteria</taxon>
        <taxon>Burkholderiales</taxon>
        <taxon>Sphaerotilaceae</taxon>
        <taxon>Rubrivivax</taxon>
    </lineage>
</organism>
<dbReference type="OrthoDB" id="9811788at2"/>
<keyword evidence="6 8" id="KW-0460">Magnesium</keyword>
<comment type="similarity">
    <text evidence="7 8">Belongs to the PINc/VapC protein family.</text>
</comment>
<proteinExistence type="inferred from homology"/>
<keyword evidence="3 8" id="KW-0540">Nuclease</keyword>
<dbReference type="AlphaFoldDB" id="A0A4V6NQ01"/>
<dbReference type="GO" id="GO:0016787">
    <property type="term" value="F:hydrolase activity"/>
    <property type="evidence" value="ECO:0007669"/>
    <property type="project" value="UniProtKB-KW"/>
</dbReference>
<dbReference type="GO" id="GO:0000287">
    <property type="term" value="F:magnesium ion binding"/>
    <property type="evidence" value="ECO:0007669"/>
    <property type="project" value="UniProtKB-UniRule"/>
</dbReference>
<evidence type="ECO:0000256" key="6">
    <source>
        <dbReference type="ARBA" id="ARBA00022842"/>
    </source>
</evidence>
<dbReference type="RefSeq" id="WP_132646475.1">
    <property type="nucleotide sequence ID" value="NZ_CP181386.1"/>
</dbReference>
<gene>
    <name evidence="8" type="primary">vapC</name>
    <name evidence="10" type="ORF">EV684_10574</name>
</gene>
<evidence type="ECO:0000256" key="3">
    <source>
        <dbReference type="ARBA" id="ARBA00022722"/>
    </source>
</evidence>
<reference evidence="10 11" key="1">
    <citation type="submission" date="2019-03" db="EMBL/GenBank/DDBJ databases">
        <title>Genomic Encyclopedia of Type Strains, Phase IV (KMG-IV): sequencing the most valuable type-strain genomes for metagenomic binning, comparative biology and taxonomic classification.</title>
        <authorList>
            <person name="Goeker M."/>
        </authorList>
    </citation>
    <scope>NUCLEOTIDE SEQUENCE [LARGE SCALE GENOMIC DNA]</scope>
    <source>
        <strain evidence="10 11">DSM 1709</strain>
    </source>
</reference>
<feature type="binding site" evidence="8">
    <location>
        <position position="96"/>
    </location>
    <ligand>
        <name>Mg(2+)</name>
        <dbReference type="ChEBI" id="CHEBI:18420"/>
    </ligand>
</feature>
<evidence type="ECO:0000313" key="10">
    <source>
        <dbReference type="EMBL" id="TCP02908.1"/>
    </source>
</evidence>
<dbReference type="InterPro" id="IPR022907">
    <property type="entry name" value="VapC_family"/>
</dbReference>
<evidence type="ECO:0000256" key="7">
    <source>
        <dbReference type="ARBA" id="ARBA00038093"/>
    </source>
</evidence>
<evidence type="ECO:0000313" key="11">
    <source>
        <dbReference type="Proteomes" id="UP000295106"/>
    </source>
</evidence>
<keyword evidence="4 8" id="KW-0479">Metal-binding</keyword>
<dbReference type="PANTHER" id="PTHR33653:SF1">
    <property type="entry name" value="RIBONUCLEASE VAPC2"/>
    <property type="match status" value="1"/>
</dbReference>
<sequence>MILVDSSVWIDFFRGKPTAQAEWLDRHLGLERFAIGDLILAEVLQGFRDERGFEEARQLLGRLEPVEIGGFEVAVQAARLYRRLRAAGVTVRGTVDMLIATRCLLDGLTLLHADRDFEAFESLGLRVVDCGG</sequence>
<feature type="domain" description="PIN" evidence="9">
    <location>
        <begin position="2"/>
        <end position="120"/>
    </location>
</feature>
<dbReference type="InterPro" id="IPR050556">
    <property type="entry name" value="Type_II_TA_system_RNase"/>
</dbReference>
<comment type="caution">
    <text evidence="10">The sequence shown here is derived from an EMBL/GenBank/DDBJ whole genome shotgun (WGS) entry which is preliminary data.</text>
</comment>
<dbReference type="CDD" id="cd18760">
    <property type="entry name" value="PIN_MtVapC3-like"/>
    <property type="match status" value="1"/>
</dbReference>
<keyword evidence="2 8" id="KW-1277">Toxin-antitoxin system</keyword>
<keyword evidence="8" id="KW-0800">Toxin</keyword>
<protein>
    <recommendedName>
        <fullName evidence="8">Ribonuclease VapC</fullName>
        <shortName evidence="8">RNase VapC</shortName>
        <ecNumber evidence="8">3.1.-.-</ecNumber>
    </recommendedName>
    <alternativeName>
        <fullName evidence="8">Toxin VapC</fullName>
    </alternativeName>
</protein>
<name>A0A4V6NQ01_RUBGE</name>
<evidence type="ECO:0000256" key="8">
    <source>
        <dbReference type="HAMAP-Rule" id="MF_00265"/>
    </source>
</evidence>
<keyword evidence="5 8" id="KW-0378">Hydrolase</keyword>
<accession>A0A4V6NQ01</accession>
<dbReference type="SUPFAM" id="SSF88723">
    <property type="entry name" value="PIN domain-like"/>
    <property type="match status" value="1"/>
</dbReference>
<evidence type="ECO:0000259" key="9">
    <source>
        <dbReference type="Pfam" id="PF01850"/>
    </source>
</evidence>
<comment type="function">
    <text evidence="8">Toxic component of a toxin-antitoxin (TA) system. An RNase.</text>
</comment>
<dbReference type="EMBL" id="SLXD01000005">
    <property type="protein sequence ID" value="TCP02908.1"/>
    <property type="molecule type" value="Genomic_DNA"/>
</dbReference>
<dbReference type="GO" id="GO:0004540">
    <property type="term" value="F:RNA nuclease activity"/>
    <property type="evidence" value="ECO:0007669"/>
    <property type="project" value="InterPro"/>
</dbReference>
<dbReference type="HAMAP" id="MF_00265">
    <property type="entry name" value="VapC_Nob1"/>
    <property type="match status" value="1"/>
</dbReference>
<dbReference type="InterPro" id="IPR002716">
    <property type="entry name" value="PIN_dom"/>
</dbReference>